<evidence type="ECO:0000313" key="1">
    <source>
        <dbReference type="EMBL" id="KAI0056166.1"/>
    </source>
</evidence>
<organism evidence="1 2">
    <name type="scientific">Artomyces pyxidatus</name>
    <dbReference type="NCBI Taxonomy" id="48021"/>
    <lineage>
        <taxon>Eukaryota</taxon>
        <taxon>Fungi</taxon>
        <taxon>Dikarya</taxon>
        <taxon>Basidiomycota</taxon>
        <taxon>Agaricomycotina</taxon>
        <taxon>Agaricomycetes</taxon>
        <taxon>Russulales</taxon>
        <taxon>Auriscalpiaceae</taxon>
        <taxon>Artomyces</taxon>
    </lineage>
</organism>
<dbReference type="EMBL" id="MU277270">
    <property type="protein sequence ID" value="KAI0056166.1"/>
    <property type="molecule type" value="Genomic_DNA"/>
</dbReference>
<evidence type="ECO:0000313" key="2">
    <source>
        <dbReference type="Proteomes" id="UP000814140"/>
    </source>
</evidence>
<proteinExistence type="predicted"/>
<reference evidence="1" key="1">
    <citation type="submission" date="2021-03" db="EMBL/GenBank/DDBJ databases">
        <authorList>
            <consortium name="DOE Joint Genome Institute"/>
            <person name="Ahrendt S."/>
            <person name="Looney B.P."/>
            <person name="Miyauchi S."/>
            <person name="Morin E."/>
            <person name="Drula E."/>
            <person name="Courty P.E."/>
            <person name="Chicoki N."/>
            <person name="Fauchery L."/>
            <person name="Kohler A."/>
            <person name="Kuo A."/>
            <person name="Labutti K."/>
            <person name="Pangilinan J."/>
            <person name="Lipzen A."/>
            <person name="Riley R."/>
            <person name="Andreopoulos W."/>
            <person name="He G."/>
            <person name="Johnson J."/>
            <person name="Barry K.W."/>
            <person name="Grigoriev I.V."/>
            <person name="Nagy L."/>
            <person name="Hibbett D."/>
            <person name="Henrissat B."/>
            <person name="Matheny P.B."/>
            <person name="Labbe J."/>
            <person name="Martin F."/>
        </authorList>
    </citation>
    <scope>NUCLEOTIDE SEQUENCE</scope>
    <source>
        <strain evidence="1">HHB10654</strain>
    </source>
</reference>
<name>A0ACB8SKD2_9AGAM</name>
<sequence length="66" mass="7373">PGIRRFIWEHAEDVHRIMHRICCAGGTFKPAKAQICCPKVVILGQTCSASGRTPDSQKVDKILNWP</sequence>
<feature type="non-terminal residue" evidence="1">
    <location>
        <position position="1"/>
    </location>
</feature>
<protein>
    <submittedName>
        <fullName evidence="1">Uncharacterized protein</fullName>
    </submittedName>
</protein>
<feature type="non-terminal residue" evidence="1">
    <location>
        <position position="66"/>
    </location>
</feature>
<keyword evidence="2" id="KW-1185">Reference proteome</keyword>
<comment type="caution">
    <text evidence="1">The sequence shown here is derived from an EMBL/GenBank/DDBJ whole genome shotgun (WGS) entry which is preliminary data.</text>
</comment>
<gene>
    <name evidence="1" type="ORF">BV25DRAFT_1771512</name>
</gene>
<dbReference type="Proteomes" id="UP000814140">
    <property type="component" value="Unassembled WGS sequence"/>
</dbReference>
<reference evidence="1" key="2">
    <citation type="journal article" date="2022" name="New Phytol.">
        <title>Evolutionary transition to the ectomycorrhizal habit in the genomes of a hyperdiverse lineage of mushroom-forming fungi.</title>
        <authorList>
            <person name="Looney B."/>
            <person name="Miyauchi S."/>
            <person name="Morin E."/>
            <person name="Drula E."/>
            <person name="Courty P.E."/>
            <person name="Kohler A."/>
            <person name="Kuo A."/>
            <person name="LaButti K."/>
            <person name="Pangilinan J."/>
            <person name="Lipzen A."/>
            <person name="Riley R."/>
            <person name="Andreopoulos W."/>
            <person name="He G."/>
            <person name="Johnson J."/>
            <person name="Nolan M."/>
            <person name="Tritt A."/>
            <person name="Barry K.W."/>
            <person name="Grigoriev I.V."/>
            <person name="Nagy L.G."/>
            <person name="Hibbett D."/>
            <person name="Henrissat B."/>
            <person name="Matheny P.B."/>
            <person name="Labbe J."/>
            <person name="Martin F.M."/>
        </authorList>
    </citation>
    <scope>NUCLEOTIDE SEQUENCE</scope>
    <source>
        <strain evidence="1">HHB10654</strain>
    </source>
</reference>
<accession>A0ACB8SKD2</accession>